<dbReference type="Proteomes" id="UP000288216">
    <property type="component" value="Unassembled WGS sequence"/>
</dbReference>
<dbReference type="PROSITE" id="PS50005">
    <property type="entry name" value="TPR"/>
    <property type="match status" value="1"/>
</dbReference>
<comment type="caution">
    <text evidence="3">The sequence shown here is derived from an EMBL/GenBank/DDBJ whole genome shotgun (WGS) entry which is preliminary data.</text>
</comment>
<dbReference type="InterPro" id="IPR011990">
    <property type="entry name" value="TPR-like_helical_dom_sf"/>
</dbReference>
<feature type="non-terminal residue" evidence="3">
    <location>
        <position position="148"/>
    </location>
</feature>
<keyword evidence="4" id="KW-1185">Reference proteome</keyword>
<evidence type="ECO:0000256" key="1">
    <source>
        <dbReference type="PROSITE-ProRule" id="PRU00339"/>
    </source>
</evidence>
<reference evidence="3 4" key="1">
    <citation type="journal article" date="2018" name="Nat. Ecol. Evol.">
        <title>Shark genomes provide insights into elasmobranch evolution and the origin of vertebrates.</title>
        <authorList>
            <person name="Hara Y"/>
            <person name="Yamaguchi K"/>
            <person name="Onimaru K"/>
            <person name="Kadota M"/>
            <person name="Koyanagi M"/>
            <person name="Keeley SD"/>
            <person name="Tatsumi K"/>
            <person name="Tanaka K"/>
            <person name="Motone F"/>
            <person name="Kageyama Y"/>
            <person name="Nozu R"/>
            <person name="Adachi N"/>
            <person name="Nishimura O"/>
            <person name="Nakagawa R"/>
            <person name="Tanegashima C"/>
            <person name="Kiyatake I"/>
            <person name="Matsumoto R"/>
            <person name="Murakumo K"/>
            <person name="Nishida K"/>
            <person name="Terakita A"/>
            <person name="Kuratani S"/>
            <person name="Sato K"/>
            <person name="Hyodo S Kuraku.S."/>
        </authorList>
    </citation>
    <scope>NUCLEOTIDE SEQUENCE [LARGE SCALE GENOMIC DNA]</scope>
</reference>
<dbReference type="Gene3D" id="1.25.40.10">
    <property type="entry name" value="Tetratricopeptide repeat domain"/>
    <property type="match status" value="1"/>
</dbReference>
<gene>
    <name evidence="3" type="ORF">scyTo_0024463</name>
</gene>
<accession>A0A401QEK5</accession>
<protein>
    <submittedName>
        <fullName evidence="3">Uncharacterized protein</fullName>
    </submittedName>
</protein>
<feature type="repeat" description="TPR" evidence="1">
    <location>
        <begin position="101"/>
        <end position="134"/>
    </location>
</feature>
<sequence>GWMHHTAEPYGVRGAREAFPIDTLSRAGGGWSAAPQRPWAPNGRCSANVGQNQYNSYSSHMSSAGHSGKSYCPSGSPRPLHGKLDGIHSCVQALLQEQPQPRVWEQLGQIYESEHDLEDAVKCYQNAARYASGYSYNDLTSRINRLQQ</sequence>
<feature type="compositionally biased region" description="Low complexity" evidence="2">
    <location>
        <begin position="58"/>
        <end position="70"/>
    </location>
</feature>
<evidence type="ECO:0000313" key="4">
    <source>
        <dbReference type="Proteomes" id="UP000288216"/>
    </source>
</evidence>
<feature type="non-terminal residue" evidence="3">
    <location>
        <position position="1"/>
    </location>
</feature>
<dbReference type="EMBL" id="BFAA01047330">
    <property type="protein sequence ID" value="GCB83815.1"/>
    <property type="molecule type" value="Genomic_DNA"/>
</dbReference>
<name>A0A401QEK5_SCYTO</name>
<evidence type="ECO:0000256" key="2">
    <source>
        <dbReference type="SAM" id="MobiDB-lite"/>
    </source>
</evidence>
<dbReference type="STRING" id="75743.A0A401QEK5"/>
<proteinExistence type="predicted"/>
<dbReference type="InterPro" id="IPR019734">
    <property type="entry name" value="TPR_rpt"/>
</dbReference>
<dbReference type="AlphaFoldDB" id="A0A401QEK5"/>
<dbReference type="SMART" id="SM00028">
    <property type="entry name" value="TPR"/>
    <property type="match status" value="1"/>
</dbReference>
<organism evidence="3 4">
    <name type="scientific">Scyliorhinus torazame</name>
    <name type="common">Cloudy catshark</name>
    <name type="synonym">Catulus torazame</name>
    <dbReference type="NCBI Taxonomy" id="75743"/>
    <lineage>
        <taxon>Eukaryota</taxon>
        <taxon>Metazoa</taxon>
        <taxon>Chordata</taxon>
        <taxon>Craniata</taxon>
        <taxon>Vertebrata</taxon>
        <taxon>Chondrichthyes</taxon>
        <taxon>Elasmobranchii</taxon>
        <taxon>Galeomorphii</taxon>
        <taxon>Galeoidea</taxon>
        <taxon>Carcharhiniformes</taxon>
        <taxon>Scyliorhinidae</taxon>
        <taxon>Scyliorhinus</taxon>
    </lineage>
</organism>
<evidence type="ECO:0000313" key="3">
    <source>
        <dbReference type="EMBL" id="GCB83815.1"/>
    </source>
</evidence>
<feature type="region of interest" description="Disordered" evidence="2">
    <location>
        <begin position="58"/>
        <end position="77"/>
    </location>
</feature>
<dbReference type="OrthoDB" id="9907521at2759"/>
<dbReference type="SUPFAM" id="SSF48452">
    <property type="entry name" value="TPR-like"/>
    <property type="match status" value="1"/>
</dbReference>
<dbReference type="OMA" id="WAVWERP"/>
<keyword evidence="1" id="KW-0802">TPR repeat</keyword>